<sequence>MKVETQEHVDHRIVYLVDQMDSVSTMPDPGPSHIEMHLSGLQASSLYRNIFIPVYTEDDEARFFLQHLLDYISKTLDTGFASAKNLLHFVEANIGSDALTSLFRDLKMNQSSMRSICILDGDQMSDPKHHIIALPGGSPPDRMFSIFLRELMTGEAHNAFWHEVQAFGYSKLTASDVLKDFDSIAEKIAEEKSAGRSTHGLQRILSKAHFKEHRAFYDLVRKAWLVNEGSQAAIRKFRNELFAAFKKTAAFHSIDARIWPQLTTEAAA</sequence>
<dbReference type="AlphaFoldDB" id="A0A1E3V796"/>
<dbReference type="Proteomes" id="UP000094342">
    <property type="component" value="Unassembled WGS sequence"/>
</dbReference>
<dbReference type="STRING" id="1752398.A8M32_23010"/>
<evidence type="ECO:0000313" key="2">
    <source>
        <dbReference type="Proteomes" id="UP000094342"/>
    </source>
</evidence>
<proteinExistence type="predicted"/>
<dbReference type="EMBL" id="LYBW01000062">
    <property type="protein sequence ID" value="ODR89307.1"/>
    <property type="molecule type" value="Genomic_DNA"/>
</dbReference>
<name>A0A1E3V796_9HYPH</name>
<organism evidence="1 2">
    <name type="scientific">Sinorhizobium alkalisoli</name>
    <dbReference type="NCBI Taxonomy" id="1752398"/>
    <lineage>
        <taxon>Bacteria</taxon>
        <taxon>Pseudomonadati</taxon>
        <taxon>Pseudomonadota</taxon>
        <taxon>Alphaproteobacteria</taxon>
        <taxon>Hyphomicrobiales</taxon>
        <taxon>Rhizobiaceae</taxon>
        <taxon>Sinorhizobium/Ensifer group</taxon>
        <taxon>Sinorhizobium</taxon>
    </lineage>
</organism>
<accession>A0A1E3V796</accession>
<dbReference type="OrthoDB" id="9815944at2"/>
<reference evidence="2" key="1">
    <citation type="submission" date="2016-05" db="EMBL/GenBank/DDBJ databases">
        <authorList>
            <person name="Li Y."/>
        </authorList>
    </citation>
    <scope>NUCLEOTIDE SEQUENCE [LARGE SCALE GENOMIC DNA]</scope>
    <source>
        <strain evidence="2">YIC4027</strain>
    </source>
</reference>
<evidence type="ECO:0000313" key="1">
    <source>
        <dbReference type="EMBL" id="ODR89307.1"/>
    </source>
</evidence>
<keyword evidence="2" id="KW-1185">Reference proteome</keyword>
<dbReference type="RefSeq" id="WP_069460702.1">
    <property type="nucleotide sequence ID" value="NZ_LYBW01000062.1"/>
</dbReference>
<gene>
    <name evidence="1" type="ORF">A8M32_23010</name>
</gene>
<protein>
    <submittedName>
        <fullName evidence="1">Uncharacterized protein</fullName>
    </submittedName>
</protein>
<comment type="caution">
    <text evidence="1">The sequence shown here is derived from an EMBL/GenBank/DDBJ whole genome shotgun (WGS) entry which is preliminary data.</text>
</comment>